<dbReference type="KEGG" id="kal:KALB_7010"/>
<dbReference type="Proteomes" id="UP000019225">
    <property type="component" value="Chromosome"/>
</dbReference>
<accession>W5WHM2</accession>
<evidence type="ECO:0000313" key="3">
    <source>
        <dbReference type="Proteomes" id="UP000019225"/>
    </source>
</evidence>
<protein>
    <recommendedName>
        <fullName evidence="1">DUF6292 domain-containing protein</fullName>
    </recommendedName>
</protein>
<dbReference type="eggNOG" id="ENOG5032AK1">
    <property type="taxonomic scope" value="Bacteria"/>
</dbReference>
<keyword evidence="3" id="KW-1185">Reference proteome</keyword>
<gene>
    <name evidence="2" type="ORF">KALB_7010</name>
</gene>
<dbReference type="EMBL" id="CP007155">
    <property type="protein sequence ID" value="AHI00368.1"/>
    <property type="molecule type" value="Genomic_DNA"/>
</dbReference>
<feature type="domain" description="DUF6292" evidence="1">
    <location>
        <begin position="83"/>
        <end position="169"/>
    </location>
</feature>
<dbReference type="STRING" id="1449976.KALB_7010"/>
<sequence length="204" mass="21406">MTRPRPIAPGDERGRFSRALDEARTAELELQAHAARTVAGHAVDAQDCGTLLSMLGLSADSRAPGWSRSTDSTPALSRGLSGYLHAVAAATGVPEEGTSFEVSDTATAYLALPQHSPLRPGRDLMLVWSEHSGWSVSVETGPTEVPVVVAFFGADAVPDPLLVAQFVAEVLVGSRGPGSPVRAGDRQALAARLARYTRPNRLGS</sequence>
<dbReference type="Pfam" id="PF19809">
    <property type="entry name" value="DUF6292"/>
    <property type="match status" value="1"/>
</dbReference>
<dbReference type="InterPro" id="IPR046259">
    <property type="entry name" value="DUF6292"/>
</dbReference>
<reference evidence="2 3" key="1">
    <citation type="journal article" date="2014" name="BMC Genomics">
        <title>Complete genome sequence of producer of the glycopeptide antibiotic Aculeximycin Kutzneria albida DSM 43870T, a representative of minor genus of Pseudonocardiaceae.</title>
        <authorList>
            <person name="Rebets Y."/>
            <person name="Tokovenko B."/>
            <person name="Lushchyk I."/>
            <person name="Ruckert C."/>
            <person name="Zaburannyi N."/>
            <person name="Bechthold A."/>
            <person name="Kalinowski J."/>
            <person name="Luzhetskyy A."/>
        </authorList>
    </citation>
    <scope>NUCLEOTIDE SEQUENCE [LARGE SCALE GENOMIC DNA]</scope>
    <source>
        <strain evidence="2">DSM 43870</strain>
    </source>
</reference>
<dbReference type="AlphaFoldDB" id="W5WHM2"/>
<evidence type="ECO:0000259" key="1">
    <source>
        <dbReference type="Pfam" id="PF19809"/>
    </source>
</evidence>
<organism evidence="2 3">
    <name type="scientific">Kutzneria albida DSM 43870</name>
    <dbReference type="NCBI Taxonomy" id="1449976"/>
    <lineage>
        <taxon>Bacteria</taxon>
        <taxon>Bacillati</taxon>
        <taxon>Actinomycetota</taxon>
        <taxon>Actinomycetes</taxon>
        <taxon>Pseudonocardiales</taxon>
        <taxon>Pseudonocardiaceae</taxon>
        <taxon>Kutzneria</taxon>
    </lineage>
</organism>
<dbReference type="RefSeq" id="WP_025360221.1">
    <property type="nucleotide sequence ID" value="NZ_CP007155.1"/>
</dbReference>
<name>W5WHM2_9PSEU</name>
<evidence type="ECO:0000313" key="2">
    <source>
        <dbReference type="EMBL" id="AHI00368.1"/>
    </source>
</evidence>
<proteinExistence type="predicted"/>
<dbReference type="HOGENOM" id="CLU_1341807_0_0_11"/>